<gene>
    <name evidence="1" type="ORF">DFQ01_1771</name>
</gene>
<comment type="caution">
    <text evidence="1">The sequence shown here is derived from an EMBL/GenBank/DDBJ whole genome shotgun (WGS) entry which is preliminary data.</text>
</comment>
<reference evidence="1 2" key="1">
    <citation type="submission" date="2018-05" db="EMBL/GenBank/DDBJ databases">
        <title>Genomic Encyclopedia of Type Strains, Phase III (KMG-III): the genomes of soil and plant-associated and newly described type strains.</title>
        <authorList>
            <person name="Whitman W."/>
        </authorList>
    </citation>
    <scope>NUCLEOTIDE SEQUENCE [LARGE SCALE GENOMIC DNA]</scope>
    <source>
        <strain evidence="1 2">CECT 5696</strain>
    </source>
</reference>
<evidence type="ECO:0000313" key="1">
    <source>
        <dbReference type="EMBL" id="PWV86603.1"/>
    </source>
</evidence>
<keyword evidence="2" id="KW-1185">Reference proteome</keyword>
<protein>
    <recommendedName>
        <fullName evidence="3">Immunity protein 50 of polymorphic toxin system</fullName>
    </recommendedName>
</protein>
<evidence type="ECO:0000313" key="2">
    <source>
        <dbReference type="Proteomes" id="UP000246635"/>
    </source>
</evidence>
<sequence length="102" mass="12124">MFITEFHFLKVLNKYFEEVSVLETQLEYKEVDSTYIIKLQFKSIQNLNLSCTTDYGIQLSSFEITDISDDGWSDLNYKVNDYETENVKFYCNEIEIISVTRM</sequence>
<accession>A0A2V2Y751</accession>
<name>A0A2V2Y751_9BACL</name>
<organism evidence="1 2">
    <name type="scientific">Paenibacillus cellulosilyticus</name>
    <dbReference type="NCBI Taxonomy" id="375489"/>
    <lineage>
        <taxon>Bacteria</taxon>
        <taxon>Bacillati</taxon>
        <taxon>Bacillota</taxon>
        <taxon>Bacilli</taxon>
        <taxon>Bacillales</taxon>
        <taxon>Paenibacillaceae</taxon>
        <taxon>Paenibacillus</taxon>
    </lineage>
</organism>
<dbReference type="AlphaFoldDB" id="A0A2V2Y751"/>
<proteinExistence type="predicted"/>
<evidence type="ECO:0008006" key="3">
    <source>
        <dbReference type="Google" id="ProtNLM"/>
    </source>
</evidence>
<dbReference type="EMBL" id="QGTQ01000077">
    <property type="protein sequence ID" value="PWV86603.1"/>
    <property type="molecule type" value="Genomic_DNA"/>
</dbReference>
<dbReference type="Proteomes" id="UP000246635">
    <property type="component" value="Unassembled WGS sequence"/>
</dbReference>